<evidence type="ECO:0000256" key="5">
    <source>
        <dbReference type="ARBA" id="ARBA00022705"/>
    </source>
</evidence>
<keyword evidence="6" id="KW-0547">Nucleotide-binding</keyword>
<gene>
    <name evidence="10" type="ORF">UFOPK2592_00861</name>
</gene>
<organism evidence="10">
    <name type="scientific">freshwater metagenome</name>
    <dbReference type="NCBI Taxonomy" id="449393"/>
    <lineage>
        <taxon>unclassified sequences</taxon>
        <taxon>metagenomes</taxon>
        <taxon>ecological metagenomes</taxon>
    </lineage>
</organism>
<dbReference type="GO" id="GO:0006260">
    <property type="term" value="P:DNA replication"/>
    <property type="evidence" value="ECO:0007669"/>
    <property type="project" value="UniProtKB-KW"/>
</dbReference>
<accession>A0A6J6PYD7</accession>
<evidence type="ECO:0000256" key="3">
    <source>
        <dbReference type="ARBA" id="ARBA00020170"/>
    </source>
</evidence>
<keyword evidence="4" id="KW-0963">Cytoplasm</keyword>
<dbReference type="GO" id="GO:0005524">
    <property type="term" value="F:ATP binding"/>
    <property type="evidence" value="ECO:0007669"/>
    <property type="project" value="UniProtKB-KW"/>
</dbReference>
<proteinExistence type="inferred from homology"/>
<name>A0A6J6PYD7_9ZZZZ</name>
<evidence type="ECO:0000256" key="1">
    <source>
        <dbReference type="ARBA" id="ARBA00004496"/>
    </source>
</evidence>
<dbReference type="Pfam" id="PF02463">
    <property type="entry name" value="SMC_N"/>
    <property type="match status" value="1"/>
</dbReference>
<keyword evidence="5" id="KW-0235">DNA replication</keyword>
<dbReference type="GO" id="GO:0005737">
    <property type="term" value="C:cytoplasm"/>
    <property type="evidence" value="ECO:0007669"/>
    <property type="project" value="UniProtKB-SubCell"/>
</dbReference>
<dbReference type="SUPFAM" id="SSF52540">
    <property type="entry name" value="P-loop containing nucleoside triphosphate hydrolases"/>
    <property type="match status" value="1"/>
</dbReference>
<dbReference type="Gene3D" id="1.20.1050.90">
    <property type="entry name" value="RecF/RecN/SMC, N-terminal domain"/>
    <property type="match status" value="1"/>
</dbReference>
<dbReference type="InterPro" id="IPR027417">
    <property type="entry name" value="P-loop_NTPase"/>
</dbReference>
<comment type="subcellular location">
    <subcellularLocation>
        <location evidence="1">Cytoplasm</location>
    </subcellularLocation>
</comment>
<feature type="domain" description="RecF/RecN/SMC N-terminal" evidence="9">
    <location>
        <begin position="3"/>
        <end position="336"/>
    </location>
</feature>
<dbReference type="GO" id="GO:0000731">
    <property type="term" value="P:DNA synthesis involved in DNA repair"/>
    <property type="evidence" value="ECO:0007669"/>
    <property type="project" value="TreeGrafter"/>
</dbReference>
<protein>
    <recommendedName>
        <fullName evidence="3">DNA replication and repair protein RecF</fullName>
    </recommendedName>
</protein>
<sequence length="362" mass="40190">MLITNLALTNYRSYSNLDLALNPGISIFVGKNGEGKTNIAESILYLTFLSSHRVSSNAPLVKLGNQSAYIRAKVKNPDRDILVELEINAEKANRAKVNQNAVRSQKEIFGIVQSIYFSPEDLDIVRGDPSERRRFIDQLLTLRSPRVAAVISDYERAVRQRNSLLKSRANNDSLAPWDKQVAEFGGELIALRIAVLKEIQPIFNAVYKEISSTKAAQIIYKSSIEEPSEVAAENTQKIFDKLINNRGAELERGLTLCGPHRDDLILMLGDHQVKGYASHGESWSIALALKLSTYQLLKSDGLSPILILDDVFSELDEERRDHLANIAKTAEQTIITVAVDGDLPKSLTGEKYLVKSGSVTKL</sequence>
<evidence type="ECO:0000256" key="8">
    <source>
        <dbReference type="ARBA" id="ARBA00023125"/>
    </source>
</evidence>
<dbReference type="EMBL" id="CAEZXU010000087">
    <property type="protein sequence ID" value="CAB4703586.1"/>
    <property type="molecule type" value="Genomic_DNA"/>
</dbReference>
<dbReference type="Gene3D" id="3.40.50.300">
    <property type="entry name" value="P-loop containing nucleotide triphosphate hydrolases"/>
    <property type="match status" value="1"/>
</dbReference>
<dbReference type="InterPro" id="IPR001238">
    <property type="entry name" value="DNA-binding_RecF"/>
</dbReference>
<dbReference type="GO" id="GO:0006302">
    <property type="term" value="P:double-strand break repair"/>
    <property type="evidence" value="ECO:0007669"/>
    <property type="project" value="TreeGrafter"/>
</dbReference>
<dbReference type="PANTHER" id="PTHR32182:SF0">
    <property type="entry name" value="DNA REPLICATION AND REPAIR PROTEIN RECF"/>
    <property type="match status" value="1"/>
</dbReference>
<dbReference type="HAMAP" id="MF_00365">
    <property type="entry name" value="RecF"/>
    <property type="match status" value="1"/>
</dbReference>
<dbReference type="AlphaFoldDB" id="A0A6J6PYD7"/>
<evidence type="ECO:0000259" key="9">
    <source>
        <dbReference type="Pfam" id="PF02463"/>
    </source>
</evidence>
<evidence type="ECO:0000313" key="10">
    <source>
        <dbReference type="EMBL" id="CAB4703586.1"/>
    </source>
</evidence>
<evidence type="ECO:0000256" key="2">
    <source>
        <dbReference type="ARBA" id="ARBA00008016"/>
    </source>
</evidence>
<keyword evidence="7" id="KW-0067">ATP-binding</keyword>
<comment type="similarity">
    <text evidence="2">Belongs to the RecF family.</text>
</comment>
<evidence type="ECO:0000256" key="7">
    <source>
        <dbReference type="ARBA" id="ARBA00022840"/>
    </source>
</evidence>
<dbReference type="PANTHER" id="PTHR32182">
    <property type="entry name" value="DNA REPLICATION AND REPAIR PROTEIN RECF"/>
    <property type="match status" value="1"/>
</dbReference>
<dbReference type="NCBIfam" id="TIGR00611">
    <property type="entry name" value="recf"/>
    <property type="match status" value="1"/>
</dbReference>
<dbReference type="PROSITE" id="PS00617">
    <property type="entry name" value="RECF_1"/>
    <property type="match status" value="1"/>
</dbReference>
<dbReference type="PROSITE" id="PS00618">
    <property type="entry name" value="RECF_2"/>
    <property type="match status" value="1"/>
</dbReference>
<keyword evidence="8" id="KW-0238">DNA-binding</keyword>
<dbReference type="InterPro" id="IPR003395">
    <property type="entry name" value="RecF/RecN/SMC_N"/>
</dbReference>
<evidence type="ECO:0000256" key="6">
    <source>
        <dbReference type="ARBA" id="ARBA00022741"/>
    </source>
</evidence>
<dbReference type="InterPro" id="IPR042174">
    <property type="entry name" value="RecF_2"/>
</dbReference>
<reference evidence="10" key="1">
    <citation type="submission" date="2020-05" db="EMBL/GenBank/DDBJ databases">
        <authorList>
            <person name="Chiriac C."/>
            <person name="Salcher M."/>
            <person name="Ghai R."/>
            <person name="Kavagutti S V."/>
        </authorList>
    </citation>
    <scope>NUCLEOTIDE SEQUENCE</scope>
</reference>
<dbReference type="InterPro" id="IPR018078">
    <property type="entry name" value="DNA-binding_RecF_CS"/>
</dbReference>
<evidence type="ECO:0000256" key="4">
    <source>
        <dbReference type="ARBA" id="ARBA00022490"/>
    </source>
</evidence>
<dbReference type="GO" id="GO:0003697">
    <property type="term" value="F:single-stranded DNA binding"/>
    <property type="evidence" value="ECO:0007669"/>
    <property type="project" value="InterPro"/>
</dbReference>